<sequence length="74" mass="8031">HKVIDLTIDENSSGNVDITNIESVIQTHTLTVSAKDVTPTATISKSNVAKTSNDKTASLRAVRIKTPSERHRSM</sequence>
<protein>
    <submittedName>
        <fullName evidence="1">Uncharacterized protein</fullName>
    </submittedName>
</protein>
<evidence type="ECO:0000313" key="1">
    <source>
        <dbReference type="EMBL" id="JAA81569.1"/>
    </source>
</evidence>
<name>S4NWZ3_9NEOP</name>
<feature type="non-terminal residue" evidence="1">
    <location>
        <position position="74"/>
    </location>
</feature>
<dbReference type="AlphaFoldDB" id="S4NWZ3"/>
<organism evidence="1">
    <name type="scientific">Pararge aegeria</name>
    <name type="common">speckled wood butterfly</name>
    <dbReference type="NCBI Taxonomy" id="116150"/>
    <lineage>
        <taxon>Eukaryota</taxon>
        <taxon>Metazoa</taxon>
        <taxon>Ecdysozoa</taxon>
        <taxon>Arthropoda</taxon>
        <taxon>Hexapoda</taxon>
        <taxon>Insecta</taxon>
        <taxon>Pterygota</taxon>
        <taxon>Neoptera</taxon>
        <taxon>Endopterygota</taxon>
        <taxon>Lepidoptera</taxon>
        <taxon>Glossata</taxon>
        <taxon>Ditrysia</taxon>
        <taxon>Papilionoidea</taxon>
        <taxon>Nymphalidae</taxon>
        <taxon>Satyrinae</taxon>
        <taxon>Satyrini</taxon>
        <taxon>Parargina</taxon>
        <taxon>Pararge</taxon>
    </lineage>
</organism>
<dbReference type="EMBL" id="GAIX01010991">
    <property type="protein sequence ID" value="JAA81569.1"/>
    <property type="molecule type" value="Transcribed_RNA"/>
</dbReference>
<accession>S4NWZ3</accession>
<feature type="non-terminal residue" evidence="1">
    <location>
        <position position="1"/>
    </location>
</feature>
<reference evidence="1" key="2">
    <citation type="submission" date="2013-05" db="EMBL/GenBank/DDBJ databases">
        <authorList>
            <person name="Carter J.-M."/>
            <person name="Baker S.C."/>
            <person name="Pink R."/>
            <person name="Carter D.R.F."/>
            <person name="Collins A."/>
            <person name="Tomlin J."/>
            <person name="Gibbs M."/>
            <person name="Breuker C.J."/>
        </authorList>
    </citation>
    <scope>NUCLEOTIDE SEQUENCE</scope>
    <source>
        <tissue evidence="1">Ovary</tissue>
    </source>
</reference>
<proteinExistence type="predicted"/>
<reference evidence="1" key="1">
    <citation type="journal article" date="2013" name="BMC Genomics">
        <title>Unscrambling butterfly oogenesis.</title>
        <authorList>
            <person name="Carter J.M."/>
            <person name="Baker S.C."/>
            <person name="Pink R."/>
            <person name="Carter D.R."/>
            <person name="Collins A."/>
            <person name="Tomlin J."/>
            <person name="Gibbs M."/>
            <person name="Breuker C.J."/>
        </authorList>
    </citation>
    <scope>NUCLEOTIDE SEQUENCE</scope>
    <source>
        <tissue evidence="1">Ovary</tissue>
    </source>
</reference>